<gene>
    <name evidence="3" type="ORF">SJ2017_0185</name>
</gene>
<dbReference type="PANTHER" id="PTHR36571">
    <property type="entry name" value="PROTEIN YGIW"/>
    <property type="match status" value="1"/>
</dbReference>
<dbReference type="Proteomes" id="UP000191820">
    <property type="component" value="Chromosome"/>
</dbReference>
<proteinExistence type="predicted"/>
<evidence type="ECO:0008006" key="5">
    <source>
        <dbReference type="Google" id="ProtNLM"/>
    </source>
</evidence>
<protein>
    <recommendedName>
        <fullName evidence="5">NirD/YgiW/YdeI family stress tolerance protein</fullName>
    </recommendedName>
</protein>
<dbReference type="InterPro" id="IPR005220">
    <property type="entry name" value="CarO-like"/>
</dbReference>
<dbReference type="EMBL" id="CP020472">
    <property type="protein sequence ID" value="ARD20534.1"/>
    <property type="molecule type" value="Genomic_DNA"/>
</dbReference>
<evidence type="ECO:0000256" key="2">
    <source>
        <dbReference type="SAM" id="SignalP"/>
    </source>
</evidence>
<dbReference type="RefSeq" id="WP_028771546.1">
    <property type="nucleotide sequence ID" value="NZ_CP020472.1"/>
</dbReference>
<name>A0ABN4YCV1_9GAMM</name>
<dbReference type="Pfam" id="PF04076">
    <property type="entry name" value="BOF"/>
    <property type="match status" value="1"/>
</dbReference>
<evidence type="ECO:0000313" key="4">
    <source>
        <dbReference type="Proteomes" id="UP000191820"/>
    </source>
</evidence>
<evidence type="ECO:0000313" key="3">
    <source>
        <dbReference type="EMBL" id="ARD20534.1"/>
    </source>
</evidence>
<evidence type="ECO:0000256" key="1">
    <source>
        <dbReference type="ARBA" id="ARBA00022729"/>
    </source>
</evidence>
<keyword evidence="1 2" id="KW-0732">Signal</keyword>
<dbReference type="SUPFAM" id="SSF101756">
    <property type="entry name" value="Hypothetical protein YgiW"/>
    <property type="match status" value="1"/>
</dbReference>
<feature type="chain" id="PRO_5046254754" description="NirD/YgiW/YdeI family stress tolerance protein" evidence="2">
    <location>
        <begin position="20"/>
        <end position="120"/>
    </location>
</feature>
<feature type="signal peptide" evidence="2">
    <location>
        <begin position="1"/>
        <end position="19"/>
    </location>
</feature>
<dbReference type="PANTHER" id="PTHR36571:SF1">
    <property type="entry name" value="PROTEIN YGIW"/>
    <property type="match status" value="1"/>
</dbReference>
<keyword evidence="4" id="KW-1185">Reference proteome</keyword>
<sequence length="120" mass="13249">MFKKLIVLPLVLFSSLSFANYEPTQQGGFSGPNTDVELSVKQALEVKDDTTVSLTGHIVLSNGGEDYWFEDKTGRILVEIDNHVFKNQTVTPEMLVTIVGEVDNDWSDSSVDVDALTINL</sequence>
<reference evidence="3 4" key="1">
    <citation type="submission" date="2017-03" db="EMBL/GenBank/DDBJ databases">
        <title>Genome sequencing of Shewanella japonica KCTC 22435.</title>
        <authorList>
            <person name="Kim K.M."/>
        </authorList>
    </citation>
    <scope>NUCLEOTIDE SEQUENCE [LARGE SCALE GENOMIC DNA]</scope>
    <source>
        <strain evidence="3 4">KCTC 22435</strain>
    </source>
</reference>
<organism evidence="3 4">
    <name type="scientific">Shewanella japonica</name>
    <dbReference type="NCBI Taxonomy" id="93973"/>
    <lineage>
        <taxon>Bacteria</taxon>
        <taxon>Pseudomonadati</taxon>
        <taxon>Pseudomonadota</taxon>
        <taxon>Gammaproteobacteria</taxon>
        <taxon>Alteromonadales</taxon>
        <taxon>Shewanellaceae</taxon>
        <taxon>Shewanella</taxon>
    </lineage>
</organism>
<dbReference type="Gene3D" id="2.40.50.200">
    <property type="entry name" value="Bacterial OB-fold"/>
    <property type="match status" value="1"/>
</dbReference>
<dbReference type="NCBIfam" id="NF033674">
    <property type="entry name" value="stress_OB_fold"/>
    <property type="match status" value="1"/>
</dbReference>
<dbReference type="InterPro" id="IPR036700">
    <property type="entry name" value="BOBF_sf"/>
</dbReference>
<accession>A0ABN4YCV1</accession>